<dbReference type="AlphaFoldDB" id="A0A9P5JUT5"/>
<dbReference type="OrthoDB" id="10250458at2759"/>
<sequence length="235" mass="25229">MLAPLAGVPCVPVRPVQCLSLSVIASQRVVRREEGFQLVENIDDVNGNTTRAVKRSRKARHVGTAAGFVGFSNMNVYASVQINPAAQNQLRSKAIYTLSGLLKYNAAAITQFEAASAPVHPNSHASMVADPTSVDTATETLRALRAHGLLPVLVRELTEPTPYGPDGDEGDECDADLEEKLIRLLHTYVSAHNGTFDGPEKNSLRTFFDAKRVTPGEGELGLGADELRGLRNALA</sequence>
<evidence type="ECO:0000313" key="2">
    <source>
        <dbReference type="Proteomes" id="UP000759537"/>
    </source>
</evidence>
<organism evidence="1 2">
    <name type="scientific">Russula ochroleuca</name>
    <dbReference type="NCBI Taxonomy" id="152965"/>
    <lineage>
        <taxon>Eukaryota</taxon>
        <taxon>Fungi</taxon>
        <taxon>Dikarya</taxon>
        <taxon>Basidiomycota</taxon>
        <taxon>Agaricomycotina</taxon>
        <taxon>Agaricomycetes</taxon>
        <taxon>Russulales</taxon>
        <taxon>Russulaceae</taxon>
        <taxon>Russula</taxon>
    </lineage>
</organism>
<keyword evidence="2" id="KW-1185">Reference proteome</keyword>
<protein>
    <submittedName>
        <fullName evidence="1">Uncharacterized protein</fullName>
    </submittedName>
</protein>
<comment type="caution">
    <text evidence="1">The sequence shown here is derived from an EMBL/GenBank/DDBJ whole genome shotgun (WGS) entry which is preliminary data.</text>
</comment>
<reference evidence="1" key="2">
    <citation type="journal article" date="2020" name="Nat. Commun.">
        <title>Large-scale genome sequencing of mycorrhizal fungi provides insights into the early evolution of symbiotic traits.</title>
        <authorList>
            <person name="Miyauchi S."/>
            <person name="Kiss E."/>
            <person name="Kuo A."/>
            <person name="Drula E."/>
            <person name="Kohler A."/>
            <person name="Sanchez-Garcia M."/>
            <person name="Morin E."/>
            <person name="Andreopoulos B."/>
            <person name="Barry K.W."/>
            <person name="Bonito G."/>
            <person name="Buee M."/>
            <person name="Carver A."/>
            <person name="Chen C."/>
            <person name="Cichocki N."/>
            <person name="Clum A."/>
            <person name="Culley D."/>
            <person name="Crous P.W."/>
            <person name="Fauchery L."/>
            <person name="Girlanda M."/>
            <person name="Hayes R.D."/>
            <person name="Keri Z."/>
            <person name="LaButti K."/>
            <person name="Lipzen A."/>
            <person name="Lombard V."/>
            <person name="Magnuson J."/>
            <person name="Maillard F."/>
            <person name="Murat C."/>
            <person name="Nolan M."/>
            <person name="Ohm R.A."/>
            <person name="Pangilinan J."/>
            <person name="Pereira M.F."/>
            <person name="Perotto S."/>
            <person name="Peter M."/>
            <person name="Pfister S."/>
            <person name="Riley R."/>
            <person name="Sitrit Y."/>
            <person name="Stielow J.B."/>
            <person name="Szollosi G."/>
            <person name="Zifcakova L."/>
            <person name="Stursova M."/>
            <person name="Spatafora J.W."/>
            <person name="Tedersoo L."/>
            <person name="Vaario L.M."/>
            <person name="Yamada A."/>
            <person name="Yan M."/>
            <person name="Wang P."/>
            <person name="Xu J."/>
            <person name="Bruns T."/>
            <person name="Baldrian P."/>
            <person name="Vilgalys R."/>
            <person name="Dunand C."/>
            <person name="Henrissat B."/>
            <person name="Grigoriev I.V."/>
            <person name="Hibbett D."/>
            <person name="Nagy L.G."/>
            <person name="Martin F.M."/>
        </authorList>
    </citation>
    <scope>NUCLEOTIDE SEQUENCE</scope>
    <source>
        <strain evidence="1">Prilba</strain>
    </source>
</reference>
<name>A0A9P5JUT5_9AGAM</name>
<dbReference type="EMBL" id="WHVB01000089">
    <property type="protein sequence ID" value="KAF8462499.1"/>
    <property type="molecule type" value="Genomic_DNA"/>
</dbReference>
<gene>
    <name evidence="1" type="ORF">DFH94DRAFT_686880</name>
</gene>
<accession>A0A9P5JUT5</accession>
<dbReference type="Proteomes" id="UP000759537">
    <property type="component" value="Unassembled WGS sequence"/>
</dbReference>
<reference evidence="1" key="1">
    <citation type="submission" date="2019-10" db="EMBL/GenBank/DDBJ databases">
        <authorList>
            <consortium name="DOE Joint Genome Institute"/>
            <person name="Kuo A."/>
            <person name="Miyauchi S."/>
            <person name="Kiss E."/>
            <person name="Drula E."/>
            <person name="Kohler A."/>
            <person name="Sanchez-Garcia M."/>
            <person name="Andreopoulos B."/>
            <person name="Barry K.W."/>
            <person name="Bonito G."/>
            <person name="Buee M."/>
            <person name="Carver A."/>
            <person name="Chen C."/>
            <person name="Cichocki N."/>
            <person name="Clum A."/>
            <person name="Culley D."/>
            <person name="Crous P.W."/>
            <person name="Fauchery L."/>
            <person name="Girlanda M."/>
            <person name="Hayes R."/>
            <person name="Keri Z."/>
            <person name="LaButti K."/>
            <person name="Lipzen A."/>
            <person name="Lombard V."/>
            <person name="Magnuson J."/>
            <person name="Maillard F."/>
            <person name="Morin E."/>
            <person name="Murat C."/>
            <person name="Nolan M."/>
            <person name="Ohm R."/>
            <person name="Pangilinan J."/>
            <person name="Pereira M."/>
            <person name="Perotto S."/>
            <person name="Peter M."/>
            <person name="Riley R."/>
            <person name="Sitrit Y."/>
            <person name="Stielow B."/>
            <person name="Szollosi G."/>
            <person name="Zifcakova L."/>
            <person name="Stursova M."/>
            <person name="Spatafora J.W."/>
            <person name="Tedersoo L."/>
            <person name="Vaario L.-M."/>
            <person name="Yamada A."/>
            <person name="Yan M."/>
            <person name="Wang P."/>
            <person name="Xu J."/>
            <person name="Bruns T."/>
            <person name="Baldrian P."/>
            <person name="Vilgalys R."/>
            <person name="Henrissat B."/>
            <person name="Grigoriev I.V."/>
            <person name="Hibbett D."/>
            <person name="Nagy L.G."/>
            <person name="Martin F.M."/>
        </authorList>
    </citation>
    <scope>NUCLEOTIDE SEQUENCE</scope>
    <source>
        <strain evidence="1">Prilba</strain>
    </source>
</reference>
<evidence type="ECO:0000313" key="1">
    <source>
        <dbReference type="EMBL" id="KAF8462499.1"/>
    </source>
</evidence>
<proteinExistence type="predicted"/>